<dbReference type="Proteomes" id="UP001152795">
    <property type="component" value="Unassembled WGS sequence"/>
</dbReference>
<feature type="transmembrane region" description="Helical" evidence="6">
    <location>
        <begin position="130"/>
        <end position="150"/>
    </location>
</feature>
<feature type="transmembrane region" description="Helical" evidence="6">
    <location>
        <begin position="478"/>
        <end position="503"/>
    </location>
</feature>
<feature type="transmembrane region" description="Helical" evidence="6">
    <location>
        <begin position="222"/>
        <end position="240"/>
    </location>
</feature>
<evidence type="ECO:0000256" key="1">
    <source>
        <dbReference type="ARBA" id="ARBA00004141"/>
    </source>
</evidence>
<feature type="transmembrane region" description="Helical" evidence="6">
    <location>
        <begin position="190"/>
        <end position="210"/>
    </location>
</feature>
<proteinExistence type="predicted"/>
<dbReference type="PANTHER" id="PTHR22950">
    <property type="entry name" value="AMINO ACID TRANSPORTER"/>
    <property type="match status" value="1"/>
</dbReference>
<keyword evidence="4 6" id="KW-0472">Membrane</keyword>
<dbReference type="OrthoDB" id="1684102at2759"/>
<dbReference type="InterPro" id="IPR013057">
    <property type="entry name" value="AA_transpt_TM"/>
</dbReference>
<dbReference type="AlphaFoldDB" id="A0A6S7FXP0"/>
<gene>
    <name evidence="8" type="ORF">PACLA_8A086323</name>
</gene>
<comment type="subcellular location">
    <subcellularLocation>
        <location evidence="1">Membrane</location>
        <topology evidence="1">Multi-pass membrane protein</topology>
    </subcellularLocation>
</comment>
<feature type="transmembrane region" description="Helical" evidence="6">
    <location>
        <begin position="517"/>
        <end position="539"/>
    </location>
</feature>
<name>A0A6S7FXP0_PARCT</name>
<feature type="transmembrane region" description="Helical" evidence="6">
    <location>
        <begin position="49"/>
        <end position="70"/>
    </location>
</feature>
<evidence type="ECO:0000313" key="9">
    <source>
        <dbReference type="Proteomes" id="UP001152795"/>
    </source>
</evidence>
<evidence type="ECO:0000256" key="6">
    <source>
        <dbReference type="SAM" id="Phobius"/>
    </source>
</evidence>
<dbReference type="PANTHER" id="PTHR22950:SF700">
    <property type="entry name" value="AMINO ACID TRANSPORTER TRANSMEMBRANE DOMAIN-CONTAINING PROTEIN"/>
    <property type="match status" value="1"/>
</dbReference>
<feature type="domain" description="Amino acid transporter transmembrane" evidence="7">
    <location>
        <begin position="112"/>
        <end position="534"/>
    </location>
</feature>
<keyword evidence="9" id="KW-1185">Reference proteome</keyword>
<feature type="region of interest" description="Disordered" evidence="5">
    <location>
        <begin position="383"/>
        <end position="424"/>
    </location>
</feature>
<organism evidence="8 9">
    <name type="scientific">Paramuricea clavata</name>
    <name type="common">Red gorgonian</name>
    <name type="synonym">Violescent sea-whip</name>
    <dbReference type="NCBI Taxonomy" id="317549"/>
    <lineage>
        <taxon>Eukaryota</taxon>
        <taxon>Metazoa</taxon>
        <taxon>Cnidaria</taxon>
        <taxon>Anthozoa</taxon>
        <taxon>Octocorallia</taxon>
        <taxon>Malacalcyonacea</taxon>
        <taxon>Plexauridae</taxon>
        <taxon>Paramuricea</taxon>
    </lineage>
</organism>
<evidence type="ECO:0000259" key="7">
    <source>
        <dbReference type="Pfam" id="PF01490"/>
    </source>
</evidence>
<evidence type="ECO:0000256" key="3">
    <source>
        <dbReference type="ARBA" id="ARBA00022989"/>
    </source>
</evidence>
<reference evidence="8" key="1">
    <citation type="submission" date="2020-04" db="EMBL/GenBank/DDBJ databases">
        <authorList>
            <person name="Alioto T."/>
            <person name="Alioto T."/>
            <person name="Gomez Garrido J."/>
        </authorList>
    </citation>
    <scope>NUCLEOTIDE SEQUENCE</scope>
    <source>
        <strain evidence="8">A484AB</strain>
    </source>
</reference>
<feature type="transmembrane region" description="Helical" evidence="6">
    <location>
        <begin position="21"/>
        <end position="43"/>
    </location>
</feature>
<feature type="transmembrane region" description="Helical" evidence="6">
    <location>
        <begin position="293"/>
        <end position="316"/>
    </location>
</feature>
<keyword evidence="3 6" id="KW-1133">Transmembrane helix</keyword>
<feature type="transmembrane region" description="Helical" evidence="6">
    <location>
        <begin position="260"/>
        <end position="281"/>
    </location>
</feature>
<feature type="domain" description="Amino acid transporter transmembrane" evidence="7">
    <location>
        <begin position="24"/>
        <end position="76"/>
    </location>
</feature>
<feature type="transmembrane region" description="Helical" evidence="6">
    <location>
        <begin position="328"/>
        <end position="349"/>
    </location>
</feature>
<dbReference type="GO" id="GO:0015179">
    <property type="term" value="F:L-amino acid transmembrane transporter activity"/>
    <property type="evidence" value="ECO:0007669"/>
    <property type="project" value="TreeGrafter"/>
</dbReference>
<sequence length="540" mass="59986">MAELPIVEKQRATRHSIWNKLSDFANVFKAFIGCNYLSVPFAFKQSGFLLGIIGLIIIAYITDHCCVLIVKCKKAAIDQIMNSTYYCPYDGESEEYRKVEKQKMKQRRNLELAITYGDLGRIVLGQWGSLIVNAALIITQFSFCVNYFIFMGDTITRMFPLADKNKTHTPTPVPNSTALLGESASDKHPGAPNVIFLMLIPFPFFLLQTYVRKVRSLGPLSAIANACVFLGFFSILGFILKGIDFSNVYKVDMWKFSTFPIFFGQIIGAYEGIGTIIPIEASMKENRKNFRNYLHGAILLLSIILGTFGIFGYIHFTDDVEQLISDNLPYGTLSIIVQITLCVGILFTYPLQIFPVVQIAENFLFKETKERSTFTASFNSEHASIHSGTPGLQYGNITPGDESSGDESSDTAEQNSANRSAEEMGSISKGGYSLLVRRPGGLCSCDMGWSTWKRNIVRTILVILSFGVAYVSRNYYAYIAAISGSIGSSLLAFILPCIFHLIIKRDTLPTYIVAKDILLIIFGIIAGIVGFVTTLIKIIK</sequence>
<keyword evidence="2 6" id="KW-0812">Transmembrane</keyword>
<dbReference type="Pfam" id="PF01490">
    <property type="entry name" value="Aa_trans"/>
    <property type="match status" value="2"/>
</dbReference>
<protein>
    <recommendedName>
        <fullName evidence="7">Amino acid transporter transmembrane domain-containing protein</fullName>
    </recommendedName>
</protein>
<dbReference type="EMBL" id="CACRXK020000315">
    <property type="protein sequence ID" value="CAB3980706.1"/>
    <property type="molecule type" value="Genomic_DNA"/>
</dbReference>
<evidence type="ECO:0000256" key="2">
    <source>
        <dbReference type="ARBA" id="ARBA00022692"/>
    </source>
</evidence>
<comment type="caution">
    <text evidence="8">The sequence shown here is derived from an EMBL/GenBank/DDBJ whole genome shotgun (WGS) entry which is preliminary data.</text>
</comment>
<accession>A0A6S7FXP0</accession>
<dbReference type="GO" id="GO:0005774">
    <property type="term" value="C:vacuolar membrane"/>
    <property type="evidence" value="ECO:0007669"/>
    <property type="project" value="TreeGrafter"/>
</dbReference>
<evidence type="ECO:0000256" key="5">
    <source>
        <dbReference type="SAM" id="MobiDB-lite"/>
    </source>
</evidence>
<evidence type="ECO:0000256" key="4">
    <source>
        <dbReference type="ARBA" id="ARBA00023136"/>
    </source>
</evidence>
<evidence type="ECO:0000313" key="8">
    <source>
        <dbReference type="EMBL" id="CAB3980706.1"/>
    </source>
</evidence>